<evidence type="ECO:0000259" key="1">
    <source>
        <dbReference type="Pfam" id="PF01408"/>
    </source>
</evidence>
<dbReference type="InterPro" id="IPR036291">
    <property type="entry name" value="NAD(P)-bd_dom_sf"/>
</dbReference>
<dbReference type="EMBL" id="LAZR01002069">
    <property type="protein sequence ID" value="KKN35010.1"/>
    <property type="molecule type" value="Genomic_DNA"/>
</dbReference>
<dbReference type="InterPro" id="IPR000683">
    <property type="entry name" value="Gfo/Idh/MocA-like_OxRdtase_N"/>
</dbReference>
<evidence type="ECO:0000313" key="3">
    <source>
        <dbReference type="EMBL" id="KKN35010.1"/>
    </source>
</evidence>
<dbReference type="Gene3D" id="3.40.50.720">
    <property type="entry name" value="NAD(P)-binding Rossmann-like Domain"/>
    <property type="match status" value="1"/>
</dbReference>
<dbReference type="Pfam" id="PF02894">
    <property type="entry name" value="GFO_IDH_MocA_C"/>
    <property type="match status" value="1"/>
</dbReference>
<dbReference type="SUPFAM" id="SSF51735">
    <property type="entry name" value="NAD(P)-binding Rossmann-fold domains"/>
    <property type="match status" value="1"/>
</dbReference>
<dbReference type="InterPro" id="IPR004104">
    <property type="entry name" value="Gfo/Idh/MocA-like_OxRdtase_C"/>
</dbReference>
<accession>A0A0F9PTN1</accession>
<dbReference type="AlphaFoldDB" id="A0A0F9PTN1"/>
<dbReference type="SUPFAM" id="SSF55347">
    <property type="entry name" value="Glyceraldehyde-3-phosphate dehydrogenase-like, C-terminal domain"/>
    <property type="match status" value="1"/>
</dbReference>
<dbReference type="Gene3D" id="3.30.360.10">
    <property type="entry name" value="Dihydrodipicolinate Reductase, domain 2"/>
    <property type="match status" value="1"/>
</dbReference>
<feature type="domain" description="Gfo/Idh/MocA-like oxidoreductase N-terminal" evidence="1">
    <location>
        <begin position="53"/>
        <end position="98"/>
    </location>
</feature>
<comment type="caution">
    <text evidence="3">The sequence shown here is derived from an EMBL/GenBank/DDBJ whole genome shotgun (WGS) entry which is preliminary data.</text>
</comment>
<protein>
    <recommendedName>
        <fullName evidence="4">Gfo/Idh/MocA-like oxidoreductase N-terminal domain-containing protein</fullName>
    </recommendedName>
</protein>
<evidence type="ECO:0008006" key="4">
    <source>
        <dbReference type="Google" id="ProtNLM"/>
    </source>
</evidence>
<proteinExistence type="predicted"/>
<organism evidence="3">
    <name type="scientific">marine sediment metagenome</name>
    <dbReference type="NCBI Taxonomy" id="412755"/>
    <lineage>
        <taxon>unclassified sequences</taxon>
        <taxon>metagenomes</taxon>
        <taxon>ecological metagenomes</taxon>
    </lineage>
</organism>
<dbReference type="PANTHER" id="PTHR43249:SF1">
    <property type="entry name" value="D-GLUCOSIDE 3-DEHYDROGENASE"/>
    <property type="match status" value="1"/>
</dbReference>
<sequence length="284" mass="31657">MPGPLTACVIGASGRMGQEHVAVYEACGVNVVPVILKLPCDQTYVSQTVNIGEIVSICTPDEHHFELLSMAVHQKKHVMTEKPIVRNQDELGILKEELEWDSNKHIHIGQNFPLRHQPIFADLKDHDFGEIYRIEASYNWGRTHKLFEGWRAEDPNYSLVMGGLIHMVDLVLWLTGLDMEVVSAIGCNKSAPGFPNHDTVTAQCRLSNGGVCNLTVDGGTGPGSHSHQITISGTKWAKYKINRDVTDKQACIKEFVRRIRAGEPPERDFRATETCLEIDKFATS</sequence>
<dbReference type="InterPro" id="IPR052515">
    <property type="entry name" value="Gfo/Idh/MocA_Oxidoreductase"/>
</dbReference>
<dbReference type="PANTHER" id="PTHR43249">
    <property type="entry name" value="UDP-N-ACETYL-2-AMINO-2-DEOXY-D-GLUCURONATE OXIDASE"/>
    <property type="match status" value="1"/>
</dbReference>
<gene>
    <name evidence="3" type="ORF">LCGC14_0788000</name>
</gene>
<name>A0A0F9PTN1_9ZZZZ</name>
<dbReference type="Pfam" id="PF01408">
    <property type="entry name" value="GFO_IDH_MocA"/>
    <property type="match status" value="1"/>
</dbReference>
<dbReference type="GO" id="GO:0000166">
    <property type="term" value="F:nucleotide binding"/>
    <property type="evidence" value="ECO:0007669"/>
    <property type="project" value="InterPro"/>
</dbReference>
<feature type="domain" description="Gfo/Idh/MocA-like oxidoreductase C-terminal" evidence="2">
    <location>
        <begin position="123"/>
        <end position="244"/>
    </location>
</feature>
<evidence type="ECO:0000259" key="2">
    <source>
        <dbReference type="Pfam" id="PF02894"/>
    </source>
</evidence>
<reference evidence="3" key="1">
    <citation type="journal article" date="2015" name="Nature">
        <title>Complex archaea that bridge the gap between prokaryotes and eukaryotes.</title>
        <authorList>
            <person name="Spang A."/>
            <person name="Saw J.H."/>
            <person name="Jorgensen S.L."/>
            <person name="Zaremba-Niedzwiedzka K."/>
            <person name="Martijn J."/>
            <person name="Lind A.E."/>
            <person name="van Eijk R."/>
            <person name="Schleper C."/>
            <person name="Guy L."/>
            <person name="Ettema T.J."/>
        </authorList>
    </citation>
    <scope>NUCLEOTIDE SEQUENCE</scope>
</reference>